<dbReference type="AlphaFoldDB" id="A0A1T4SK20"/>
<protein>
    <submittedName>
        <fullName evidence="2">Acetyltransferase (GNAT) domain-containing protein</fullName>
    </submittedName>
</protein>
<dbReference type="Gene3D" id="3.40.630.30">
    <property type="match status" value="1"/>
</dbReference>
<dbReference type="SUPFAM" id="SSF55729">
    <property type="entry name" value="Acyl-CoA N-acyltransferases (Nat)"/>
    <property type="match status" value="1"/>
</dbReference>
<evidence type="ECO:0000313" key="2">
    <source>
        <dbReference type="EMBL" id="SKA28526.1"/>
    </source>
</evidence>
<dbReference type="STRING" id="1122188.SAMN02745674_02922"/>
<keyword evidence="3" id="KW-1185">Reference proteome</keyword>
<dbReference type="InterPro" id="IPR000182">
    <property type="entry name" value="GNAT_dom"/>
</dbReference>
<dbReference type="GO" id="GO:0016747">
    <property type="term" value="F:acyltransferase activity, transferring groups other than amino-acyl groups"/>
    <property type="evidence" value="ECO:0007669"/>
    <property type="project" value="InterPro"/>
</dbReference>
<dbReference type="Pfam" id="PF13508">
    <property type="entry name" value="Acetyltransf_7"/>
    <property type="match status" value="1"/>
</dbReference>
<evidence type="ECO:0000313" key="3">
    <source>
        <dbReference type="Proteomes" id="UP000190061"/>
    </source>
</evidence>
<dbReference type="OrthoDB" id="9796171at2"/>
<sequence length="144" mass="15823">MASIDVVVANADELPAAQAFYESRGYGGAAIEASDFVVLAKRQERIVGVGRLCQEQDLLWLRGMQVEPRSQRLGVGTRILHTLGQEIGGRRCCCLPYSHLVGFYQQADFQQARNHLPPALAARLASYVSRRLQVVAMVRPAVTA</sequence>
<reference evidence="2 3" key="1">
    <citation type="submission" date="2017-02" db="EMBL/GenBank/DDBJ databases">
        <authorList>
            <person name="Peterson S.W."/>
        </authorList>
    </citation>
    <scope>NUCLEOTIDE SEQUENCE [LARGE SCALE GENOMIC DNA]</scope>
    <source>
        <strain evidence="2 3">DSM 21749</strain>
    </source>
</reference>
<name>A0A1T4SK20_9GAMM</name>
<dbReference type="EMBL" id="FUXP01000023">
    <property type="protein sequence ID" value="SKA28526.1"/>
    <property type="molecule type" value="Genomic_DNA"/>
</dbReference>
<proteinExistence type="predicted"/>
<organism evidence="2 3">
    <name type="scientific">Lysobacter spongiicola DSM 21749</name>
    <dbReference type="NCBI Taxonomy" id="1122188"/>
    <lineage>
        <taxon>Bacteria</taxon>
        <taxon>Pseudomonadati</taxon>
        <taxon>Pseudomonadota</taxon>
        <taxon>Gammaproteobacteria</taxon>
        <taxon>Lysobacterales</taxon>
        <taxon>Lysobacteraceae</taxon>
        <taxon>Novilysobacter</taxon>
    </lineage>
</organism>
<gene>
    <name evidence="2" type="ORF">SAMN02745674_02922</name>
</gene>
<dbReference type="Proteomes" id="UP000190061">
    <property type="component" value="Unassembled WGS sequence"/>
</dbReference>
<keyword evidence="2" id="KW-0808">Transferase</keyword>
<accession>A0A1T4SK20</accession>
<evidence type="ECO:0000259" key="1">
    <source>
        <dbReference type="Pfam" id="PF13508"/>
    </source>
</evidence>
<feature type="domain" description="N-acetyltransferase" evidence="1">
    <location>
        <begin position="36"/>
        <end position="110"/>
    </location>
</feature>
<dbReference type="RefSeq" id="WP_078759438.1">
    <property type="nucleotide sequence ID" value="NZ_FUXP01000023.1"/>
</dbReference>
<dbReference type="InterPro" id="IPR016181">
    <property type="entry name" value="Acyl_CoA_acyltransferase"/>
</dbReference>